<accession>A0A0F0L5F7</accession>
<keyword evidence="4" id="KW-0808">Transferase</keyword>
<sequence>MTWTQRSHDLLAELGGFLLGASCAGCDLPGVLLCAGCRSSLVPALVDGRTPSGLDVRAALSFEGVAARCIRRLKGDGETLLARPLGDALAAVLVPAIDAARGAGEVLVVPVPTTRSAFRRRGYRVPDLLIRRAGARTAQLLRIVRSREDQRGLGVVERAQNVHGAMRARRSGAGERVVLVDDVVTTGATLDEATRALSAAGYRVISAVALAATPSRRGLTGHSSSTHRRHGGNDP</sequence>
<name>A0A0F0L5F7_9MICO</name>
<feature type="compositionally biased region" description="Basic residues" evidence="2">
    <location>
        <begin position="225"/>
        <end position="235"/>
    </location>
</feature>
<dbReference type="EC" id="2.4.2.10" evidence="4"/>
<dbReference type="Gene3D" id="3.40.50.2020">
    <property type="match status" value="1"/>
</dbReference>
<dbReference type="PANTHER" id="PTHR47505:SF1">
    <property type="entry name" value="DNA UTILIZATION PROTEIN YHGH"/>
    <property type="match status" value="1"/>
</dbReference>
<dbReference type="EMBL" id="JYIW01000026">
    <property type="protein sequence ID" value="KJL28378.1"/>
    <property type="molecule type" value="Genomic_DNA"/>
</dbReference>
<comment type="caution">
    <text evidence="4">The sequence shown here is derived from an EMBL/GenBank/DDBJ whole genome shotgun (WGS) entry which is preliminary data.</text>
</comment>
<protein>
    <submittedName>
        <fullName evidence="4">Orotate phosphoribosyltransferase</fullName>
        <ecNumber evidence="4">2.4.2.10</ecNumber>
    </submittedName>
</protein>
<comment type="similarity">
    <text evidence="1">Belongs to the ComF/GntX family.</text>
</comment>
<dbReference type="PATRIC" id="fig|82380.11.peg.3479"/>
<evidence type="ECO:0000256" key="1">
    <source>
        <dbReference type="ARBA" id="ARBA00008007"/>
    </source>
</evidence>
<dbReference type="Pfam" id="PF00156">
    <property type="entry name" value="Pribosyltran"/>
    <property type="match status" value="1"/>
</dbReference>
<dbReference type="GO" id="GO:0004588">
    <property type="term" value="F:orotate phosphoribosyltransferase activity"/>
    <property type="evidence" value="ECO:0007669"/>
    <property type="project" value="UniProtKB-EC"/>
</dbReference>
<feature type="domain" description="Phosphoribosyltransferase" evidence="3">
    <location>
        <begin position="120"/>
        <end position="217"/>
    </location>
</feature>
<dbReference type="OrthoDB" id="5242900at2"/>
<evidence type="ECO:0000259" key="3">
    <source>
        <dbReference type="Pfam" id="PF00156"/>
    </source>
</evidence>
<dbReference type="InterPro" id="IPR000836">
    <property type="entry name" value="PRTase_dom"/>
</dbReference>
<dbReference type="AlphaFoldDB" id="A0A0F0L5F7"/>
<dbReference type="PANTHER" id="PTHR47505">
    <property type="entry name" value="DNA UTILIZATION PROTEIN YHGH"/>
    <property type="match status" value="1"/>
</dbReference>
<proteinExistence type="inferred from homology"/>
<keyword evidence="4" id="KW-0328">Glycosyltransferase</keyword>
<evidence type="ECO:0000256" key="2">
    <source>
        <dbReference type="SAM" id="MobiDB-lite"/>
    </source>
</evidence>
<dbReference type="InterPro" id="IPR029057">
    <property type="entry name" value="PRTase-like"/>
</dbReference>
<dbReference type="SUPFAM" id="SSF53271">
    <property type="entry name" value="PRTase-like"/>
    <property type="match status" value="1"/>
</dbReference>
<organism evidence="4 5">
    <name type="scientific">Microbacterium oxydans</name>
    <dbReference type="NCBI Taxonomy" id="82380"/>
    <lineage>
        <taxon>Bacteria</taxon>
        <taxon>Bacillati</taxon>
        <taxon>Actinomycetota</taxon>
        <taxon>Actinomycetes</taxon>
        <taxon>Micrococcales</taxon>
        <taxon>Microbacteriaceae</taxon>
        <taxon>Microbacterium</taxon>
    </lineage>
</organism>
<feature type="region of interest" description="Disordered" evidence="2">
    <location>
        <begin position="215"/>
        <end position="235"/>
    </location>
</feature>
<evidence type="ECO:0000313" key="4">
    <source>
        <dbReference type="EMBL" id="KJL28378.1"/>
    </source>
</evidence>
<dbReference type="Proteomes" id="UP000033640">
    <property type="component" value="Unassembled WGS sequence"/>
</dbReference>
<reference evidence="4 5" key="1">
    <citation type="submission" date="2015-02" db="EMBL/GenBank/DDBJ databases">
        <title>Draft genome sequences of ten Microbacterium spp. with emphasis on heavy metal contaminated environments.</title>
        <authorList>
            <person name="Corretto E."/>
        </authorList>
    </citation>
    <scope>NUCLEOTIDE SEQUENCE [LARGE SCALE GENOMIC DNA]</scope>
    <source>
        <strain evidence="4 5">BEL4b</strain>
    </source>
</reference>
<dbReference type="InterPro" id="IPR051910">
    <property type="entry name" value="ComF/GntX_DNA_util-trans"/>
</dbReference>
<dbReference type="RefSeq" id="WP_045280641.1">
    <property type="nucleotide sequence ID" value="NZ_CAKKLT010000034.1"/>
</dbReference>
<evidence type="ECO:0000313" key="5">
    <source>
        <dbReference type="Proteomes" id="UP000033640"/>
    </source>
</evidence>
<gene>
    <name evidence="4" type="primary">pyrE_2</name>
    <name evidence="4" type="ORF">RS83_03449</name>
</gene>